<dbReference type="Pfam" id="PF13960">
    <property type="entry name" value="DUF4218"/>
    <property type="match status" value="1"/>
</dbReference>
<dbReference type="AlphaFoldDB" id="A0A0S3T7W7"/>
<dbReference type="PANTHER" id="PTHR48258">
    <property type="entry name" value="DUF4218 DOMAIN-CONTAINING PROTEIN-RELATED"/>
    <property type="match status" value="1"/>
</dbReference>
<evidence type="ECO:0000313" key="3">
    <source>
        <dbReference type="EMBL" id="BAU01279.1"/>
    </source>
</evidence>
<evidence type="ECO:0000259" key="1">
    <source>
        <dbReference type="Pfam" id="PF13952"/>
    </source>
</evidence>
<gene>
    <name evidence="3" type="primary">Vigan.11G048300</name>
    <name evidence="3" type="ORF">VIGAN_11048300</name>
</gene>
<reference evidence="3 4" key="1">
    <citation type="journal article" date="2015" name="Sci. Rep.">
        <title>The power of single molecule real-time sequencing technology in the de novo assembly of a eukaryotic genome.</title>
        <authorList>
            <person name="Sakai H."/>
            <person name="Naito K."/>
            <person name="Ogiso-Tanaka E."/>
            <person name="Takahashi Y."/>
            <person name="Iseki K."/>
            <person name="Muto C."/>
            <person name="Satou K."/>
            <person name="Teruya K."/>
            <person name="Shiroma A."/>
            <person name="Shimoji M."/>
            <person name="Hirano T."/>
            <person name="Itoh T."/>
            <person name="Kaga A."/>
            <person name="Tomooka N."/>
        </authorList>
    </citation>
    <scope>NUCLEOTIDE SEQUENCE [LARGE SCALE GENOMIC DNA]</scope>
    <source>
        <strain evidence="4">cv. Shumari</strain>
    </source>
</reference>
<keyword evidence="4" id="KW-1185">Reference proteome</keyword>
<dbReference type="Proteomes" id="UP000291084">
    <property type="component" value="Chromosome 11"/>
</dbReference>
<dbReference type="InterPro" id="IPR025312">
    <property type="entry name" value="DUF4216"/>
</dbReference>
<dbReference type="PANTHER" id="PTHR48258:SF9">
    <property type="entry name" value="OS01G0348150 PROTEIN"/>
    <property type="match status" value="1"/>
</dbReference>
<evidence type="ECO:0008006" key="5">
    <source>
        <dbReference type="Google" id="ProtNLM"/>
    </source>
</evidence>
<dbReference type="EMBL" id="AP015044">
    <property type="protein sequence ID" value="BAU01279.1"/>
    <property type="molecule type" value="Genomic_DNA"/>
</dbReference>
<accession>A0A0S3T7W7</accession>
<evidence type="ECO:0000259" key="2">
    <source>
        <dbReference type="Pfam" id="PF13960"/>
    </source>
</evidence>
<sequence length="529" mass="60838">MHVEKNVCDSLIGTLLNIQGKTKDGVNARLDLVDMNIREELAPKEIGKRTYLPPACYTMSRQEKISFCVCLKSIKVPQGYSSNMKSLVSMQDLKLVGMKSHDCHVLMQQLLPVAIRGILPKNVRHTINRLCSFFSSICSKAIDPTKLDELQGEIVIILCQLEMFFPPSFFDIMVHLLVHLVREIKLCGPVYLRWMYPIERYMKILKGYVKNPYRPEGSMIERYIAEESIEFCSDYMTSTNPIGVPRTAWLNKFSTSKSIRGVNVVTKDREELLQAHLYILNNTDEVIPFLEAHKAIVKNKNPRQSEKWQLMEHNKTFMSWFKSEIDKEPHSSETLLWLANGLKFDVVCCTGYEVNNCTFYTKTLDDKSTVQNSGVSLEAESLQFSTSKDQSLVLGSMRYYGIIEEIWEVDYTKFSVPLFKCKWFDNKSGVKIDDSGMTLVDFRKVGYRDEPFIMVHQASQVFYVKDPASDHWYVALQGKKQIEVNEDNLINIDIADNHSFQTTTNLDDQSVVDDDVHAIRSDHDEGIYI</sequence>
<feature type="domain" description="DUF4218" evidence="2">
    <location>
        <begin position="137"/>
        <end position="238"/>
    </location>
</feature>
<evidence type="ECO:0000313" key="4">
    <source>
        <dbReference type="Proteomes" id="UP000291084"/>
    </source>
</evidence>
<dbReference type="Pfam" id="PF13952">
    <property type="entry name" value="DUF4216"/>
    <property type="match status" value="1"/>
</dbReference>
<protein>
    <recommendedName>
        <fullName evidence="5">DUF4218 domain-containing protein</fullName>
    </recommendedName>
</protein>
<name>A0A0S3T7W7_PHAAN</name>
<proteinExistence type="predicted"/>
<dbReference type="OrthoDB" id="1384760at2759"/>
<organism evidence="3 4">
    <name type="scientific">Vigna angularis var. angularis</name>
    <dbReference type="NCBI Taxonomy" id="157739"/>
    <lineage>
        <taxon>Eukaryota</taxon>
        <taxon>Viridiplantae</taxon>
        <taxon>Streptophyta</taxon>
        <taxon>Embryophyta</taxon>
        <taxon>Tracheophyta</taxon>
        <taxon>Spermatophyta</taxon>
        <taxon>Magnoliopsida</taxon>
        <taxon>eudicotyledons</taxon>
        <taxon>Gunneridae</taxon>
        <taxon>Pentapetalae</taxon>
        <taxon>rosids</taxon>
        <taxon>fabids</taxon>
        <taxon>Fabales</taxon>
        <taxon>Fabaceae</taxon>
        <taxon>Papilionoideae</taxon>
        <taxon>50 kb inversion clade</taxon>
        <taxon>NPAAA clade</taxon>
        <taxon>indigoferoid/millettioid clade</taxon>
        <taxon>Phaseoleae</taxon>
        <taxon>Vigna</taxon>
    </lineage>
</organism>
<dbReference type="InterPro" id="IPR025452">
    <property type="entry name" value="DUF4218"/>
</dbReference>
<feature type="domain" description="DUF4216" evidence="1">
    <location>
        <begin position="407"/>
        <end position="474"/>
    </location>
</feature>